<evidence type="ECO:0000259" key="5">
    <source>
        <dbReference type="PROSITE" id="PS50931"/>
    </source>
</evidence>
<evidence type="ECO:0000256" key="4">
    <source>
        <dbReference type="ARBA" id="ARBA00023163"/>
    </source>
</evidence>
<dbReference type="RefSeq" id="WP_200826712.1">
    <property type="nucleotide sequence ID" value="NZ_FNVQ01000001.1"/>
</dbReference>
<dbReference type="InterPro" id="IPR005119">
    <property type="entry name" value="LysR_subst-bd"/>
</dbReference>
<dbReference type="EMBL" id="FNVQ01000001">
    <property type="protein sequence ID" value="SEG32491.1"/>
    <property type="molecule type" value="Genomic_DNA"/>
</dbReference>
<feature type="domain" description="HTH lysR-type" evidence="5">
    <location>
        <begin position="14"/>
        <end position="71"/>
    </location>
</feature>
<dbReference type="GO" id="GO:0005829">
    <property type="term" value="C:cytosol"/>
    <property type="evidence" value="ECO:0007669"/>
    <property type="project" value="TreeGrafter"/>
</dbReference>
<keyword evidence="7" id="KW-1185">Reference proteome</keyword>
<dbReference type="Gene3D" id="3.40.190.10">
    <property type="entry name" value="Periplasmic binding protein-like II"/>
    <property type="match status" value="2"/>
</dbReference>
<dbReference type="InterPro" id="IPR000847">
    <property type="entry name" value="LysR_HTH_N"/>
</dbReference>
<dbReference type="Pfam" id="PF03466">
    <property type="entry name" value="LysR_substrate"/>
    <property type="match status" value="2"/>
</dbReference>
<dbReference type="PANTHER" id="PTHR30419:SF8">
    <property type="entry name" value="NITROGEN ASSIMILATION TRANSCRIPTIONAL ACTIVATOR-RELATED"/>
    <property type="match status" value="1"/>
</dbReference>
<keyword evidence="2" id="KW-0805">Transcription regulation</keyword>
<name>A0A1H5Z811_9GAMM</name>
<dbReference type="GO" id="GO:0003677">
    <property type="term" value="F:DNA binding"/>
    <property type="evidence" value="ECO:0007669"/>
    <property type="project" value="UniProtKB-KW"/>
</dbReference>
<keyword evidence="3" id="KW-0238">DNA-binding</keyword>
<dbReference type="InterPro" id="IPR036388">
    <property type="entry name" value="WH-like_DNA-bd_sf"/>
</dbReference>
<dbReference type="GO" id="GO:0003700">
    <property type="term" value="F:DNA-binding transcription factor activity"/>
    <property type="evidence" value="ECO:0007669"/>
    <property type="project" value="InterPro"/>
</dbReference>
<dbReference type="SUPFAM" id="SSF46785">
    <property type="entry name" value="Winged helix' DNA-binding domain"/>
    <property type="match status" value="1"/>
</dbReference>
<dbReference type="PANTHER" id="PTHR30419">
    <property type="entry name" value="HTH-TYPE TRANSCRIPTIONAL REGULATOR YBHD"/>
    <property type="match status" value="1"/>
</dbReference>
<dbReference type="InterPro" id="IPR036390">
    <property type="entry name" value="WH_DNA-bd_sf"/>
</dbReference>
<dbReference type="Pfam" id="PF00126">
    <property type="entry name" value="HTH_1"/>
    <property type="match status" value="1"/>
</dbReference>
<evidence type="ECO:0000313" key="7">
    <source>
        <dbReference type="Proteomes" id="UP000236745"/>
    </source>
</evidence>
<evidence type="ECO:0000256" key="3">
    <source>
        <dbReference type="ARBA" id="ARBA00023125"/>
    </source>
</evidence>
<proteinExistence type="inferred from homology"/>
<dbReference type="InterPro" id="IPR050950">
    <property type="entry name" value="HTH-type_LysR_regulators"/>
</dbReference>
<comment type="similarity">
    <text evidence="1">Belongs to the LysR transcriptional regulatory family.</text>
</comment>
<evidence type="ECO:0000256" key="1">
    <source>
        <dbReference type="ARBA" id="ARBA00009437"/>
    </source>
</evidence>
<dbReference type="PROSITE" id="PS50931">
    <property type="entry name" value="HTH_LYSR"/>
    <property type="match status" value="1"/>
</dbReference>
<gene>
    <name evidence="6" type="ORF">SAMN05444390_1012060</name>
</gene>
<evidence type="ECO:0000256" key="2">
    <source>
        <dbReference type="ARBA" id="ARBA00023015"/>
    </source>
</evidence>
<dbReference type="Proteomes" id="UP000236745">
    <property type="component" value="Unassembled WGS sequence"/>
</dbReference>
<dbReference type="SUPFAM" id="SSF53850">
    <property type="entry name" value="Periplasmic binding protein-like II"/>
    <property type="match status" value="2"/>
</dbReference>
<dbReference type="AlphaFoldDB" id="A0A1H5Z811"/>
<dbReference type="PRINTS" id="PR00039">
    <property type="entry name" value="HTHLYSR"/>
</dbReference>
<protein>
    <submittedName>
        <fullName evidence="6">Transcriptional regulator, LysR family</fullName>
    </submittedName>
</protein>
<reference evidence="6 7" key="1">
    <citation type="submission" date="2016-10" db="EMBL/GenBank/DDBJ databases">
        <authorList>
            <person name="de Groot N.N."/>
        </authorList>
    </citation>
    <scope>NUCLEOTIDE SEQUENCE [LARGE SCALE GENOMIC DNA]</scope>
    <source>
        <strain evidence="6 7">DSM 22012</strain>
    </source>
</reference>
<accession>A0A1H5Z811</accession>
<dbReference type="Gene3D" id="1.10.10.10">
    <property type="entry name" value="Winged helix-like DNA-binding domain superfamily/Winged helix DNA-binding domain"/>
    <property type="match status" value="1"/>
</dbReference>
<sequence>MRTINTNWFIRAKLKHRHLLVLSALGETANLNHAAEGLGISQPAISKLLKELEEGLNVELFQRHPRGVMPTVYGETMIRYARAMLTTLDNAFDEVNSIRQGLSGHVRIGTVLTPCTDLIPETINRIRETHPDLEITIRTGSSEELLGILKDGELDILVARIQHAFAHLNFCYEPIQHKSAFPQPEYPEPVYPGEAGGGSPFFAQSSYPDPAYPKPYSPEPVVVCARREHPLIKNGVRLALKDMLDKEWVLPPAGSVMRAEFEALFQRSGLNLPNHIVTAENLLMVTNLLEKNDMLTLLPDAAVAHYMKYGMVGHVAVEARLQRDLSRILEPYGLIHRGEELLSPASRAVLSLLRQGKNYTRKRS</sequence>
<keyword evidence="4" id="KW-0804">Transcription</keyword>
<evidence type="ECO:0000313" key="6">
    <source>
        <dbReference type="EMBL" id="SEG32491.1"/>
    </source>
</evidence>
<organism evidence="6 7">
    <name type="scientific">Marinobacterium lutimaris</name>
    <dbReference type="NCBI Taxonomy" id="568106"/>
    <lineage>
        <taxon>Bacteria</taxon>
        <taxon>Pseudomonadati</taxon>
        <taxon>Pseudomonadota</taxon>
        <taxon>Gammaproteobacteria</taxon>
        <taxon>Oceanospirillales</taxon>
        <taxon>Oceanospirillaceae</taxon>
        <taxon>Marinobacterium</taxon>
    </lineage>
</organism>